<gene>
    <name evidence="2" type="ORF">I5731_03140</name>
</gene>
<evidence type="ECO:0000313" key="3">
    <source>
        <dbReference type="Proteomes" id="UP000631694"/>
    </source>
</evidence>
<protein>
    <submittedName>
        <fullName evidence="2">Uncharacterized protein</fullName>
    </submittedName>
</protein>
<keyword evidence="3" id="KW-1185">Reference proteome</keyword>
<accession>A0A931HYC3</accession>
<sequence length="252" mass="26662">MDQALGTLGLLVFLMLFFSTVVEAIMEAIRGFLNQLAGYEMFKKVSLSSEVSIEDALKLSTEFLPQNATAKARITAQIAALEATAKEAIGAVTDKKAIAAQLKTDLVGLMGPDATEEQLLLLAGKTKAAIAKFQAQYDQREQLRIWIIRLISAAVGIVLALLADFNVFQIALDALGAGASTPPDPAAVGEAGQAGNEVSYAALTEFLNRLKGPVGTIITGISAAAGSSYWHDQLDGIRKAKELKANVVKLTN</sequence>
<evidence type="ECO:0000313" key="2">
    <source>
        <dbReference type="EMBL" id="MBH0236807.1"/>
    </source>
</evidence>
<comment type="caution">
    <text evidence="2">The sequence shown here is derived from an EMBL/GenBank/DDBJ whole genome shotgun (WGS) entry which is preliminary data.</text>
</comment>
<keyword evidence="1" id="KW-0812">Transmembrane</keyword>
<dbReference type="RefSeq" id="WP_197309906.1">
    <property type="nucleotide sequence ID" value="NZ_JADZLT010000040.1"/>
</dbReference>
<organism evidence="2 3">
    <name type="scientific">Methylobrevis albus</name>
    <dbReference type="NCBI Taxonomy" id="2793297"/>
    <lineage>
        <taxon>Bacteria</taxon>
        <taxon>Pseudomonadati</taxon>
        <taxon>Pseudomonadota</taxon>
        <taxon>Alphaproteobacteria</taxon>
        <taxon>Hyphomicrobiales</taxon>
        <taxon>Pleomorphomonadaceae</taxon>
        <taxon>Methylobrevis</taxon>
    </lineage>
</organism>
<dbReference type="Proteomes" id="UP000631694">
    <property type="component" value="Unassembled WGS sequence"/>
</dbReference>
<keyword evidence="1" id="KW-0472">Membrane</keyword>
<proteinExistence type="predicted"/>
<evidence type="ECO:0000256" key="1">
    <source>
        <dbReference type="SAM" id="Phobius"/>
    </source>
</evidence>
<reference evidence="2" key="1">
    <citation type="submission" date="2020-12" db="EMBL/GenBank/DDBJ databases">
        <title>Methylobrevis albus sp. nov., isolated from fresh water lack sediment.</title>
        <authorList>
            <person name="Zou Q."/>
        </authorList>
    </citation>
    <scope>NUCLEOTIDE SEQUENCE</scope>
    <source>
        <strain evidence="2">L22</strain>
    </source>
</reference>
<dbReference type="AlphaFoldDB" id="A0A931HYC3"/>
<feature type="transmembrane region" description="Helical" evidence="1">
    <location>
        <begin position="143"/>
        <end position="163"/>
    </location>
</feature>
<name>A0A931HYC3_9HYPH</name>
<keyword evidence="1" id="KW-1133">Transmembrane helix</keyword>
<dbReference type="EMBL" id="JADZLT010000040">
    <property type="protein sequence ID" value="MBH0236807.1"/>
    <property type="molecule type" value="Genomic_DNA"/>
</dbReference>